<proteinExistence type="predicted"/>
<dbReference type="Gene3D" id="3.30.70.1230">
    <property type="entry name" value="Nucleotide cyclase"/>
    <property type="match status" value="1"/>
</dbReference>
<organism evidence="1">
    <name type="scientific">marine metagenome</name>
    <dbReference type="NCBI Taxonomy" id="408172"/>
    <lineage>
        <taxon>unclassified sequences</taxon>
        <taxon>metagenomes</taxon>
        <taxon>ecological metagenomes</taxon>
    </lineage>
</organism>
<accession>A0A382TSL2</accession>
<dbReference type="EMBL" id="UINC01138859">
    <property type="protein sequence ID" value="SVD25056.1"/>
    <property type="molecule type" value="Genomic_DNA"/>
</dbReference>
<protein>
    <submittedName>
        <fullName evidence="1">Uncharacterized protein</fullName>
    </submittedName>
</protein>
<dbReference type="SUPFAM" id="SSF55073">
    <property type="entry name" value="Nucleotide cyclase"/>
    <property type="match status" value="1"/>
</dbReference>
<evidence type="ECO:0000313" key="1">
    <source>
        <dbReference type="EMBL" id="SVD25056.1"/>
    </source>
</evidence>
<name>A0A382TSL2_9ZZZZ</name>
<dbReference type="InterPro" id="IPR029787">
    <property type="entry name" value="Nucleotide_cyclase"/>
</dbReference>
<reference evidence="1" key="1">
    <citation type="submission" date="2018-05" db="EMBL/GenBank/DDBJ databases">
        <authorList>
            <person name="Lanie J.A."/>
            <person name="Ng W.-L."/>
            <person name="Kazmierczak K.M."/>
            <person name="Andrzejewski T.M."/>
            <person name="Davidsen T.M."/>
            <person name="Wayne K.J."/>
            <person name="Tettelin H."/>
            <person name="Glass J.I."/>
            <person name="Rusch D."/>
            <person name="Podicherti R."/>
            <person name="Tsui H.-C.T."/>
            <person name="Winkler M.E."/>
        </authorList>
    </citation>
    <scope>NUCLEOTIDE SEQUENCE</scope>
</reference>
<dbReference type="PANTHER" id="PTHR43336:SF3">
    <property type="entry name" value="GUANYLATE CYCLASE DOMAIN-CONTAINING PROTEIN"/>
    <property type="match status" value="1"/>
</dbReference>
<feature type="non-terminal residue" evidence="1">
    <location>
        <position position="1"/>
    </location>
</feature>
<dbReference type="PANTHER" id="PTHR43336">
    <property type="entry name" value="OXYGEN SENSOR HISTIDINE KINASE RESPONSE REGULATOR DEVS/DOSS"/>
    <property type="match status" value="1"/>
</dbReference>
<sequence>NVNMSARLEAATKQFGVDILLSGDFYHGLTPPMKAKCRQIDQITVKGSIQPMKLYSCDVNVPPGVNLASYYQAFGQGVDHYTAGNWPEAKEILESCLETWPGDVPPQNVLTVMKETDFTAPDDWEGYRALTEK</sequence>
<gene>
    <name evidence="1" type="ORF">METZ01_LOCUS377910</name>
</gene>
<dbReference type="AlphaFoldDB" id="A0A382TSL2"/>